<gene>
    <name evidence="3" type="ORF">SAMN05660313_02813</name>
</gene>
<sequence length="93" mass="10779">MKIIRLLFILSAIGMGYVSYKLHSEDNYSTASEKIKILLSENKIKVEGKNELIKDLENEIQKVEERNRVVYILDATILVFITGLYFLTPKKEN</sequence>
<keyword evidence="1" id="KW-0175">Coiled coil</keyword>
<keyword evidence="2" id="KW-0812">Transmembrane</keyword>
<accession>A0A1K1QN84</accession>
<evidence type="ECO:0000256" key="1">
    <source>
        <dbReference type="SAM" id="Coils"/>
    </source>
</evidence>
<organism evidence="3 4">
    <name type="scientific">Cellulophaga fucicola</name>
    <dbReference type="NCBI Taxonomy" id="76595"/>
    <lineage>
        <taxon>Bacteria</taxon>
        <taxon>Pseudomonadati</taxon>
        <taxon>Bacteroidota</taxon>
        <taxon>Flavobacteriia</taxon>
        <taxon>Flavobacteriales</taxon>
        <taxon>Flavobacteriaceae</taxon>
        <taxon>Cellulophaga</taxon>
    </lineage>
</organism>
<dbReference type="STRING" id="76595.SAMN05660313_02813"/>
<reference evidence="4" key="1">
    <citation type="submission" date="2016-11" db="EMBL/GenBank/DDBJ databases">
        <authorList>
            <person name="Varghese N."/>
            <person name="Submissions S."/>
        </authorList>
    </citation>
    <scope>NUCLEOTIDE SEQUENCE [LARGE SCALE GENOMIC DNA]</scope>
    <source>
        <strain evidence="4">DSM 24786</strain>
    </source>
</reference>
<dbReference type="Proteomes" id="UP000183257">
    <property type="component" value="Unassembled WGS sequence"/>
</dbReference>
<evidence type="ECO:0000313" key="4">
    <source>
        <dbReference type="Proteomes" id="UP000183257"/>
    </source>
</evidence>
<dbReference type="EMBL" id="FPIY01000004">
    <property type="protein sequence ID" value="SFW61229.1"/>
    <property type="molecule type" value="Genomic_DNA"/>
</dbReference>
<keyword evidence="2" id="KW-1133">Transmembrane helix</keyword>
<feature type="transmembrane region" description="Helical" evidence="2">
    <location>
        <begin position="69"/>
        <end position="87"/>
    </location>
</feature>
<keyword evidence="4" id="KW-1185">Reference proteome</keyword>
<feature type="coiled-coil region" evidence="1">
    <location>
        <begin position="39"/>
        <end position="73"/>
    </location>
</feature>
<protein>
    <submittedName>
        <fullName evidence="3">Uncharacterized protein</fullName>
    </submittedName>
</protein>
<dbReference type="AlphaFoldDB" id="A0A1K1QN84"/>
<name>A0A1K1QN84_9FLAO</name>
<keyword evidence="2" id="KW-0472">Membrane</keyword>
<evidence type="ECO:0000256" key="2">
    <source>
        <dbReference type="SAM" id="Phobius"/>
    </source>
</evidence>
<proteinExistence type="predicted"/>
<dbReference type="RefSeq" id="WP_072304436.1">
    <property type="nucleotide sequence ID" value="NZ_FPIY01000004.1"/>
</dbReference>
<evidence type="ECO:0000313" key="3">
    <source>
        <dbReference type="EMBL" id="SFW61229.1"/>
    </source>
</evidence>